<feature type="transmembrane region" description="Helical" evidence="4">
    <location>
        <begin position="116"/>
        <end position="138"/>
    </location>
</feature>
<dbReference type="PROSITE" id="PS50850">
    <property type="entry name" value="MFS"/>
    <property type="match status" value="1"/>
</dbReference>
<feature type="transmembrane region" description="Helical" evidence="4">
    <location>
        <begin position="90"/>
        <end position="110"/>
    </location>
</feature>
<accession>A0A369WQN0</accession>
<feature type="transmembrane region" description="Helical" evidence="4">
    <location>
        <begin position="150"/>
        <end position="171"/>
    </location>
</feature>
<feature type="transmembrane region" description="Helical" evidence="4">
    <location>
        <begin position="347"/>
        <end position="365"/>
    </location>
</feature>
<name>A0A369WQN0_9GAMM</name>
<dbReference type="RefSeq" id="WP_114695558.1">
    <property type="nucleotide sequence ID" value="NZ_QQOH01000002.1"/>
</dbReference>
<dbReference type="InterPro" id="IPR036259">
    <property type="entry name" value="MFS_trans_sf"/>
</dbReference>
<dbReference type="GO" id="GO:0022857">
    <property type="term" value="F:transmembrane transporter activity"/>
    <property type="evidence" value="ECO:0007669"/>
    <property type="project" value="InterPro"/>
</dbReference>
<organism evidence="6 7">
    <name type="scientific">Motiliproteus coralliicola</name>
    <dbReference type="NCBI Taxonomy" id="2283196"/>
    <lineage>
        <taxon>Bacteria</taxon>
        <taxon>Pseudomonadati</taxon>
        <taxon>Pseudomonadota</taxon>
        <taxon>Gammaproteobacteria</taxon>
        <taxon>Oceanospirillales</taxon>
        <taxon>Oceanospirillaceae</taxon>
        <taxon>Motiliproteus</taxon>
    </lineage>
</organism>
<keyword evidence="7" id="KW-1185">Reference proteome</keyword>
<dbReference type="EMBL" id="QQOH01000002">
    <property type="protein sequence ID" value="RDE22924.1"/>
    <property type="molecule type" value="Genomic_DNA"/>
</dbReference>
<dbReference type="Proteomes" id="UP000253769">
    <property type="component" value="Unassembled WGS sequence"/>
</dbReference>
<reference evidence="6 7" key="1">
    <citation type="submission" date="2018-07" db="EMBL/GenBank/DDBJ databases">
        <title>Motiliproteus coralliicola sp. nov., a bacterium isolated from Coral.</title>
        <authorList>
            <person name="Wang G."/>
        </authorList>
    </citation>
    <scope>NUCLEOTIDE SEQUENCE [LARGE SCALE GENOMIC DNA]</scope>
    <source>
        <strain evidence="6 7">C34</strain>
    </source>
</reference>
<feature type="transmembrane region" description="Helical" evidence="4">
    <location>
        <begin position="218"/>
        <end position="245"/>
    </location>
</feature>
<evidence type="ECO:0000256" key="1">
    <source>
        <dbReference type="ARBA" id="ARBA00022692"/>
    </source>
</evidence>
<feature type="transmembrane region" description="Helical" evidence="4">
    <location>
        <begin position="257"/>
        <end position="276"/>
    </location>
</feature>
<keyword evidence="2 4" id="KW-1133">Transmembrane helix</keyword>
<gene>
    <name evidence="6" type="ORF">DV711_10245</name>
</gene>
<evidence type="ECO:0000256" key="2">
    <source>
        <dbReference type="ARBA" id="ARBA00022989"/>
    </source>
</evidence>
<sequence length="413" mass="44346">MKKPLPNGLNPPPERQRYRVLGAGILSLLLTLGIARFAYTPLLPLMQQQAGLGLAEGGGLAAINYLGYFCGAIVASLISDLQLKDKLYRIGLIMAVISTAAMALTDNFWIWALWRFVAGVAGVSGMLLGAGLILNWLMRHNLRHELGIHFSGAGLGVALSALVVELFAHFVDWRGQWWLLSGLALLLAIPAWRWMPKPEQDPHANQAAHMQDNPPGKLFFSTFMLAYFCAGVGYVVSTTFISAIVEGLPGMAGQGGWVFMVIGLAAAPACILWDFIARRLGYIYSLTLASGLQILGILLPLLKPDLTGAILGSILFGATFIAVVSLVLTMAGRYYPSRPAKMMGKMTLAYGTAQTLAPAVIGILAEQSGSYNIGLYLAAAVMVLGTLLMLLLKPLEARQQRLKTANTAKPATH</sequence>
<comment type="caution">
    <text evidence="6">The sequence shown here is derived from an EMBL/GenBank/DDBJ whole genome shotgun (WGS) entry which is preliminary data.</text>
</comment>
<evidence type="ECO:0000256" key="3">
    <source>
        <dbReference type="ARBA" id="ARBA00023136"/>
    </source>
</evidence>
<protein>
    <submittedName>
        <fullName evidence="6">YbfB/YjiJ family MFS transporter</fullName>
    </submittedName>
</protein>
<feature type="transmembrane region" description="Helical" evidence="4">
    <location>
        <begin position="371"/>
        <end position="392"/>
    </location>
</feature>
<evidence type="ECO:0000313" key="7">
    <source>
        <dbReference type="Proteomes" id="UP000253769"/>
    </source>
</evidence>
<evidence type="ECO:0000259" key="5">
    <source>
        <dbReference type="PROSITE" id="PS50850"/>
    </source>
</evidence>
<evidence type="ECO:0000256" key="4">
    <source>
        <dbReference type="SAM" id="Phobius"/>
    </source>
</evidence>
<dbReference type="AlphaFoldDB" id="A0A369WQN0"/>
<feature type="transmembrane region" description="Helical" evidence="4">
    <location>
        <begin position="283"/>
        <end position="302"/>
    </location>
</feature>
<dbReference type="Pfam" id="PF06779">
    <property type="entry name" value="MFS_4"/>
    <property type="match status" value="1"/>
</dbReference>
<feature type="transmembrane region" description="Helical" evidence="4">
    <location>
        <begin position="20"/>
        <end position="39"/>
    </location>
</feature>
<dbReference type="InterPro" id="IPR010645">
    <property type="entry name" value="MFS_4"/>
</dbReference>
<dbReference type="PANTHER" id="PTHR23537:SF1">
    <property type="entry name" value="SUGAR TRANSPORTER"/>
    <property type="match status" value="1"/>
</dbReference>
<feature type="transmembrane region" description="Helical" evidence="4">
    <location>
        <begin position="59"/>
        <end position="78"/>
    </location>
</feature>
<dbReference type="InterPro" id="IPR020846">
    <property type="entry name" value="MFS_dom"/>
</dbReference>
<feature type="domain" description="Major facilitator superfamily (MFS) profile" evidence="5">
    <location>
        <begin position="19"/>
        <end position="397"/>
    </location>
</feature>
<dbReference type="OrthoDB" id="9797953at2"/>
<feature type="transmembrane region" description="Helical" evidence="4">
    <location>
        <begin position="177"/>
        <end position="195"/>
    </location>
</feature>
<dbReference type="GO" id="GO:0005886">
    <property type="term" value="C:plasma membrane"/>
    <property type="evidence" value="ECO:0007669"/>
    <property type="project" value="TreeGrafter"/>
</dbReference>
<keyword evidence="1 4" id="KW-0812">Transmembrane</keyword>
<keyword evidence="3 4" id="KW-0472">Membrane</keyword>
<dbReference type="Gene3D" id="1.20.1250.20">
    <property type="entry name" value="MFS general substrate transporter like domains"/>
    <property type="match status" value="2"/>
</dbReference>
<dbReference type="PANTHER" id="PTHR23537">
    <property type="match status" value="1"/>
</dbReference>
<proteinExistence type="predicted"/>
<feature type="transmembrane region" description="Helical" evidence="4">
    <location>
        <begin position="308"/>
        <end position="335"/>
    </location>
</feature>
<evidence type="ECO:0000313" key="6">
    <source>
        <dbReference type="EMBL" id="RDE22924.1"/>
    </source>
</evidence>
<dbReference type="SUPFAM" id="SSF103473">
    <property type="entry name" value="MFS general substrate transporter"/>
    <property type="match status" value="1"/>
</dbReference>